<organism evidence="1 2">
    <name type="scientific">Carnegiea gigantea</name>
    <dbReference type="NCBI Taxonomy" id="171969"/>
    <lineage>
        <taxon>Eukaryota</taxon>
        <taxon>Viridiplantae</taxon>
        <taxon>Streptophyta</taxon>
        <taxon>Embryophyta</taxon>
        <taxon>Tracheophyta</taxon>
        <taxon>Spermatophyta</taxon>
        <taxon>Magnoliopsida</taxon>
        <taxon>eudicotyledons</taxon>
        <taxon>Gunneridae</taxon>
        <taxon>Pentapetalae</taxon>
        <taxon>Caryophyllales</taxon>
        <taxon>Cactineae</taxon>
        <taxon>Cactaceae</taxon>
        <taxon>Cactoideae</taxon>
        <taxon>Echinocereeae</taxon>
        <taxon>Carnegiea</taxon>
    </lineage>
</organism>
<accession>A0A9Q1GR03</accession>
<dbReference type="Proteomes" id="UP001153076">
    <property type="component" value="Unassembled WGS sequence"/>
</dbReference>
<sequence length="195" mass="22095">MSCRRSEVLALISLGQTRLFRQELIGLLSMPFGTIHLLSAKYPICPTCCLTTQHLLWTSHGALNPIPFFNFVICGLGTLTDPFTKMKRFLEDVTKALHKLNKSKFADLKNQLCRAKADLEGAQHHLSLNTGDSKAKWISYGDDYIRYFFAKIKQRKIATYIYSMQDGQGQPRQVSARQQIDPNIIKLGSTLTVEQ</sequence>
<dbReference type="OrthoDB" id="1935089at2759"/>
<reference evidence="1" key="1">
    <citation type="submission" date="2022-04" db="EMBL/GenBank/DDBJ databases">
        <title>Carnegiea gigantea Genome sequencing and assembly v2.</title>
        <authorList>
            <person name="Copetti D."/>
            <person name="Sanderson M.J."/>
            <person name="Burquez A."/>
            <person name="Wojciechowski M.F."/>
        </authorList>
    </citation>
    <scope>NUCLEOTIDE SEQUENCE</scope>
    <source>
        <strain evidence="1">SGP5-SGP5p</strain>
        <tissue evidence="1">Aerial part</tissue>
    </source>
</reference>
<keyword evidence="2" id="KW-1185">Reference proteome</keyword>
<evidence type="ECO:0000313" key="2">
    <source>
        <dbReference type="Proteomes" id="UP001153076"/>
    </source>
</evidence>
<evidence type="ECO:0000313" key="1">
    <source>
        <dbReference type="EMBL" id="KAJ8423023.1"/>
    </source>
</evidence>
<proteinExistence type="predicted"/>
<dbReference type="EMBL" id="JAKOGI010002077">
    <property type="protein sequence ID" value="KAJ8423023.1"/>
    <property type="molecule type" value="Genomic_DNA"/>
</dbReference>
<comment type="caution">
    <text evidence="1">The sequence shown here is derived from an EMBL/GenBank/DDBJ whole genome shotgun (WGS) entry which is preliminary data.</text>
</comment>
<dbReference type="AlphaFoldDB" id="A0A9Q1GR03"/>
<protein>
    <submittedName>
        <fullName evidence="1">Uncharacterized protein</fullName>
    </submittedName>
</protein>
<gene>
    <name evidence="1" type="ORF">Cgig2_028226</name>
</gene>
<name>A0A9Q1GR03_9CARY</name>